<dbReference type="GO" id="GO:0005960">
    <property type="term" value="C:glycine cleavage complex"/>
    <property type="evidence" value="ECO:0007669"/>
    <property type="project" value="InterPro"/>
</dbReference>
<dbReference type="InterPro" id="IPR002930">
    <property type="entry name" value="GCV_H"/>
</dbReference>
<name>A0A484UA45_9ZZZZ</name>
<keyword evidence="2" id="KW-0450">Lipoyl</keyword>
<dbReference type="AlphaFoldDB" id="A0A484UA45"/>
<accession>A0A484UA45</accession>
<dbReference type="GO" id="GO:0009249">
    <property type="term" value="P:protein lipoylation"/>
    <property type="evidence" value="ECO:0007669"/>
    <property type="project" value="TreeGrafter"/>
</dbReference>
<dbReference type="InterPro" id="IPR000089">
    <property type="entry name" value="Biotin_lipoyl"/>
</dbReference>
<dbReference type="CDD" id="cd06848">
    <property type="entry name" value="GCS_H"/>
    <property type="match status" value="1"/>
</dbReference>
<dbReference type="NCBIfam" id="TIGR00527">
    <property type="entry name" value="gcvH"/>
    <property type="match status" value="1"/>
</dbReference>
<protein>
    <submittedName>
        <fullName evidence="6">Glycine cleavage system H protein</fullName>
    </submittedName>
</protein>
<feature type="domain" description="Lipoyl-binding" evidence="3">
    <location>
        <begin position="22"/>
        <end position="103"/>
    </location>
</feature>
<gene>
    <name evidence="4" type="ORF">ANDA3_3989</name>
    <name evidence="5" type="ORF">DAR2_3840</name>
    <name evidence="6" type="ORF">DAR3_3521</name>
</gene>
<evidence type="ECO:0000256" key="2">
    <source>
        <dbReference type="ARBA" id="ARBA00022823"/>
    </source>
</evidence>
<dbReference type="EMBL" id="CAADIL010000012">
    <property type="protein sequence ID" value="VFR69274.1"/>
    <property type="molecule type" value="Genomic_DNA"/>
</dbReference>
<dbReference type="SUPFAM" id="SSF51230">
    <property type="entry name" value="Single hybrid motif"/>
    <property type="match status" value="1"/>
</dbReference>
<dbReference type="InterPro" id="IPR033753">
    <property type="entry name" value="GCV_H/Fam206"/>
</dbReference>
<dbReference type="PROSITE" id="PS00189">
    <property type="entry name" value="LIPOYL"/>
    <property type="match status" value="1"/>
</dbReference>
<dbReference type="PROSITE" id="PS50968">
    <property type="entry name" value="BIOTINYL_LIPOYL"/>
    <property type="match status" value="1"/>
</dbReference>
<organism evidence="6">
    <name type="scientific">plant metagenome</name>
    <dbReference type="NCBI Taxonomy" id="1297885"/>
    <lineage>
        <taxon>unclassified sequences</taxon>
        <taxon>metagenomes</taxon>
        <taxon>organismal metagenomes</taxon>
    </lineage>
</organism>
<dbReference type="PANTHER" id="PTHR11715">
    <property type="entry name" value="GLYCINE CLEAVAGE SYSTEM H PROTEIN"/>
    <property type="match status" value="1"/>
</dbReference>
<dbReference type="Gene3D" id="2.40.50.100">
    <property type="match status" value="1"/>
</dbReference>
<dbReference type="NCBIfam" id="NF002270">
    <property type="entry name" value="PRK01202.1"/>
    <property type="match status" value="1"/>
</dbReference>
<dbReference type="InterPro" id="IPR003016">
    <property type="entry name" value="2-oxoA_DH_lipoyl-BS"/>
</dbReference>
<sequence>MSLPTDRKYAASHEWILPEGDLLVVGITDPAQEQLGDLVFVGDVNVGVRLAAGQTAGVVESVKAASDIYAPVAGEIVAFNDSLQDDPAQINSAPYTAWIFKIKPDNAADTGALLDAAGYQAVVDAG</sequence>
<reference evidence="6" key="1">
    <citation type="submission" date="2019-03" db="EMBL/GenBank/DDBJ databases">
        <authorList>
            <person name="Danneels B."/>
        </authorList>
    </citation>
    <scope>NUCLEOTIDE SEQUENCE</scope>
</reference>
<evidence type="ECO:0000259" key="3">
    <source>
        <dbReference type="PROSITE" id="PS50968"/>
    </source>
</evidence>
<evidence type="ECO:0000313" key="6">
    <source>
        <dbReference type="EMBL" id="VFR83496.1"/>
    </source>
</evidence>
<evidence type="ECO:0000256" key="1">
    <source>
        <dbReference type="ARBA" id="ARBA00009249"/>
    </source>
</evidence>
<dbReference type="InterPro" id="IPR011053">
    <property type="entry name" value="Single_hybrid_motif"/>
</dbReference>
<proteinExistence type="inferred from homology"/>
<dbReference type="Pfam" id="PF01597">
    <property type="entry name" value="GCV_H"/>
    <property type="match status" value="1"/>
</dbReference>
<dbReference type="EMBL" id="CAADIC010000014">
    <property type="protein sequence ID" value="VFR30353.1"/>
    <property type="molecule type" value="Genomic_DNA"/>
</dbReference>
<dbReference type="GO" id="GO:0019464">
    <property type="term" value="P:glycine decarboxylation via glycine cleavage system"/>
    <property type="evidence" value="ECO:0007669"/>
    <property type="project" value="InterPro"/>
</dbReference>
<comment type="similarity">
    <text evidence="1">Belongs to the GcvH family.</text>
</comment>
<dbReference type="GO" id="GO:0005829">
    <property type="term" value="C:cytosol"/>
    <property type="evidence" value="ECO:0007669"/>
    <property type="project" value="TreeGrafter"/>
</dbReference>
<dbReference type="InterPro" id="IPR017453">
    <property type="entry name" value="GCV_H_sub"/>
</dbReference>
<dbReference type="EMBL" id="CAADIJ010000024">
    <property type="protein sequence ID" value="VFR83496.1"/>
    <property type="molecule type" value="Genomic_DNA"/>
</dbReference>
<dbReference type="HAMAP" id="MF_00272">
    <property type="entry name" value="GcvH"/>
    <property type="match status" value="1"/>
</dbReference>
<dbReference type="PANTHER" id="PTHR11715:SF3">
    <property type="entry name" value="GLYCINE CLEAVAGE SYSTEM H PROTEIN-RELATED"/>
    <property type="match status" value="1"/>
</dbReference>
<evidence type="ECO:0000313" key="5">
    <source>
        <dbReference type="EMBL" id="VFR69274.1"/>
    </source>
</evidence>
<evidence type="ECO:0000313" key="4">
    <source>
        <dbReference type="EMBL" id="VFR30353.1"/>
    </source>
</evidence>